<evidence type="ECO:0000256" key="1">
    <source>
        <dbReference type="SAM" id="MobiDB-lite"/>
    </source>
</evidence>
<comment type="caution">
    <text evidence="2">The sequence shown here is derived from an EMBL/GenBank/DDBJ whole genome shotgun (WGS) entry which is preliminary data.</text>
</comment>
<accession>A0ABS0IMY2</accession>
<organism evidence="2 3">
    <name type="scientific">Hymenobacter jeongseonensis</name>
    <dbReference type="NCBI Taxonomy" id="2791027"/>
    <lineage>
        <taxon>Bacteria</taxon>
        <taxon>Pseudomonadati</taxon>
        <taxon>Bacteroidota</taxon>
        <taxon>Cytophagia</taxon>
        <taxon>Cytophagales</taxon>
        <taxon>Hymenobacteraceae</taxon>
        <taxon>Hymenobacter</taxon>
    </lineage>
</organism>
<dbReference type="EMBL" id="JADQDQ010000016">
    <property type="protein sequence ID" value="MBF9239681.1"/>
    <property type="molecule type" value="Genomic_DNA"/>
</dbReference>
<protein>
    <submittedName>
        <fullName evidence="2">Uncharacterized protein</fullName>
    </submittedName>
</protein>
<evidence type="ECO:0000313" key="2">
    <source>
        <dbReference type="EMBL" id="MBF9239681.1"/>
    </source>
</evidence>
<proteinExistence type="predicted"/>
<keyword evidence="3" id="KW-1185">Reference proteome</keyword>
<name>A0ABS0IMY2_9BACT</name>
<dbReference type="Proteomes" id="UP000597617">
    <property type="component" value="Unassembled WGS sequence"/>
</dbReference>
<feature type="region of interest" description="Disordered" evidence="1">
    <location>
        <begin position="1"/>
        <end position="26"/>
    </location>
</feature>
<gene>
    <name evidence="2" type="ORF">I2I05_19970</name>
</gene>
<evidence type="ECO:0000313" key="3">
    <source>
        <dbReference type="Proteomes" id="UP000597617"/>
    </source>
</evidence>
<feature type="region of interest" description="Disordered" evidence="1">
    <location>
        <begin position="70"/>
        <end position="96"/>
    </location>
</feature>
<reference evidence="2 3" key="1">
    <citation type="submission" date="2020-11" db="EMBL/GenBank/DDBJ databases">
        <authorList>
            <person name="Kim M.K."/>
        </authorList>
    </citation>
    <scope>NUCLEOTIDE SEQUENCE [LARGE SCALE GENOMIC DNA]</scope>
    <source>
        <strain evidence="2 3">BT683</strain>
    </source>
</reference>
<sequence>MSTLAAPKTPLTFAVPKRQTDNGAPRNESLLRNFESVGTPAGCTIVYHLQRLKKASKEFIFRTACKAEKSHRTFAPRFDRKRESLKSDKKSQQKLF</sequence>
<dbReference type="RefSeq" id="WP_196284033.1">
    <property type="nucleotide sequence ID" value="NZ_JADQDQ010000016.1"/>
</dbReference>